<keyword evidence="3 7" id="KW-1003">Cell membrane</keyword>
<dbReference type="InterPro" id="IPR001750">
    <property type="entry name" value="ND/Mrp_TM"/>
</dbReference>
<dbReference type="GO" id="GO:0012505">
    <property type="term" value="C:endomembrane system"/>
    <property type="evidence" value="ECO:0007669"/>
    <property type="project" value="UniProtKB-SubCell"/>
</dbReference>
<dbReference type="GO" id="GO:0005886">
    <property type="term" value="C:plasma membrane"/>
    <property type="evidence" value="ECO:0007669"/>
    <property type="project" value="UniProtKB-SubCell"/>
</dbReference>
<evidence type="ECO:0000313" key="12">
    <source>
        <dbReference type="Proteomes" id="UP000324479"/>
    </source>
</evidence>
<dbReference type="Pfam" id="PF00662">
    <property type="entry name" value="Proton_antipo_N"/>
    <property type="match status" value="1"/>
</dbReference>
<feature type="transmembrane region" description="Helical" evidence="7">
    <location>
        <begin position="38"/>
        <end position="62"/>
    </location>
</feature>
<dbReference type="RefSeq" id="WP_150075118.1">
    <property type="nucleotide sequence ID" value="NZ_VWOX01000002.1"/>
</dbReference>
<reference evidence="11 12" key="1">
    <citation type="submission" date="2019-08" db="EMBL/GenBank/DDBJ databases">
        <authorList>
            <person name="Dhanesh K."/>
            <person name="Kumar G."/>
            <person name="Sasikala C."/>
            <person name="Venkata Ramana C."/>
        </authorList>
    </citation>
    <scope>NUCLEOTIDE SEQUENCE [LARGE SCALE GENOMIC DNA]</scope>
    <source>
        <strain evidence="11 12">JC645</strain>
    </source>
</reference>
<feature type="transmembrane region" description="Helical" evidence="7">
    <location>
        <begin position="279"/>
        <end position="302"/>
    </location>
</feature>
<feature type="transmembrane region" description="Helical" evidence="7">
    <location>
        <begin position="406"/>
        <end position="423"/>
    </location>
</feature>
<feature type="domain" description="NADH-Ubiquinone oxidoreductase (complex I) chain 5 N-terminal" evidence="10">
    <location>
        <begin position="82"/>
        <end position="124"/>
    </location>
</feature>
<evidence type="ECO:0000256" key="5">
    <source>
        <dbReference type="ARBA" id="ARBA00022989"/>
    </source>
</evidence>
<feature type="transmembrane region" description="Helical" evidence="7">
    <location>
        <begin position="82"/>
        <end position="109"/>
    </location>
</feature>
<keyword evidence="12" id="KW-1185">Reference proteome</keyword>
<feature type="transmembrane region" description="Helical" evidence="7">
    <location>
        <begin position="144"/>
        <end position="162"/>
    </location>
</feature>
<evidence type="ECO:0000256" key="2">
    <source>
        <dbReference type="ARBA" id="ARBA00022448"/>
    </source>
</evidence>
<feature type="transmembrane region" description="Helical" evidence="7">
    <location>
        <begin position="468"/>
        <end position="490"/>
    </location>
</feature>
<evidence type="ECO:0000256" key="7">
    <source>
        <dbReference type="HAMAP-Rule" id="MF_00862"/>
    </source>
</evidence>
<name>A0A5M6DEX5_9BACT</name>
<feature type="transmembrane region" description="Helical" evidence="7">
    <location>
        <begin position="174"/>
        <end position="196"/>
    </location>
</feature>
<dbReference type="GO" id="GO:0008137">
    <property type="term" value="F:NADH dehydrogenase (ubiquinone) activity"/>
    <property type="evidence" value="ECO:0007669"/>
    <property type="project" value="InterPro"/>
</dbReference>
<evidence type="ECO:0000256" key="6">
    <source>
        <dbReference type="ARBA" id="ARBA00023136"/>
    </source>
</evidence>
<dbReference type="InterPro" id="IPR003945">
    <property type="entry name" value="NU5C-like"/>
</dbReference>
<dbReference type="PRINTS" id="PR01434">
    <property type="entry name" value="NADHDHGNASE5"/>
</dbReference>
<comment type="subcellular location">
    <subcellularLocation>
        <location evidence="7">Cell membrane</location>
        <topology evidence="7">Multi-pass membrane protein</topology>
    </subcellularLocation>
    <subcellularLocation>
        <location evidence="1">Endomembrane system</location>
        <topology evidence="1">Multi-pass membrane protein</topology>
    </subcellularLocation>
    <subcellularLocation>
        <location evidence="8">Membrane</location>
        <topology evidence="8">Multi-pass membrane protein</topology>
    </subcellularLocation>
</comment>
<sequence>MADAITFLPSLTAFLLLGFVVLPSCGLANRNPRVVRQWVTAIAAVQALFGWVALGWIVLSKIGESPTQAVRLPLMELPGTPLAATIYLDGVSSLMFCLVASIGWVICRYSIRYLDGEPNQGAYFCWVGTTLGSVSLFILSGNLALMWVSWIVVGFGLHQLLLHYRERPAAGRAAWSKFTVSRMGDAAFAAAIVLVYRTFGTLDLPQLFELLKDPGLTSTPAVQAIGGLLAVAAAMKSAQLPFHTWVPQSLETPTPVSALMHAGIINAGGYLIIRTSPLVALSPVALSGLAILGGLTAGFAALVMMTQTSVKKSLAYSTIAQMGFMMLQCGLGAYAAAMLHLLAHSLYKAHAFLSSGSVIDRSRAVHGSRPGTIANGWSGCWLMAAAVLAGCVAMLALLGVDPLHKPGGLLLAAVLSLALTDWLARVRQIGDTGLLVRAIGVSAGLCALYATAYRGIDFLVSPNVASVTSLYAGTFVLIALALTFSGLWTLQTLAAASRSADWLRPWYVHASNGFYLDELLRRILVPLRSS</sequence>
<feature type="transmembrane region" description="Helical" evidence="7">
    <location>
        <begin position="216"/>
        <end position="235"/>
    </location>
</feature>
<proteinExistence type="inferred from homology"/>
<feature type="transmembrane region" description="Helical" evidence="7">
    <location>
        <begin position="314"/>
        <end position="335"/>
    </location>
</feature>
<feature type="transmembrane region" description="Helical" evidence="7">
    <location>
        <begin position="6"/>
        <end position="26"/>
    </location>
</feature>
<dbReference type="HAMAP" id="MF_00862">
    <property type="entry name" value="DabB"/>
    <property type="match status" value="1"/>
</dbReference>
<comment type="function">
    <text evidence="7">Part of an energy-coupled inorganic carbon pump.</text>
</comment>
<evidence type="ECO:0000256" key="4">
    <source>
        <dbReference type="ARBA" id="ARBA00022692"/>
    </source>
</evidence>
<comment type="subunit">
    <text evidence="7">Forms a complex with DabA.</text>
</comment>
<keyword evidence="4 7" id="KW-0812">Transmembrane</keyword>
<keyword evidence="5 7" id="KW-1133">Transmembrane helix</keyword>
<dbReference type="GO" id="GO:0003954">
    <property type="term" value="F:NADH dehydrogenase activity"/>
    <property type="evidence" value="ECO:0007669"/>
    <property type="project" value="TreeGrafter"/>
</dbReference>
<dbReference type="InterPro" id="IPR001516">
    <property type="entry name" value="Proton_antipo_N"/>
</dbReference>
<evidence type="ECO:0000313" key="11">
    <source>
        <dbReference type="EMBL" id="KAA5546111.1"/>
    </source>
</evidence>
<evidence type="ECO:0000259" key="10">
    <source>
        <dbReference type="Pfam" id="PF00662"/>
    </source>
</evidence>
<dbReference type="PANTHER" id="PTHR42829:SF1">
    <property type="entry name" value="INORGANIC CARBON TRANSPORTER SUBUNIT DABB-RELATED"/>
    <property type="match status" value="1"/>
</dbReference>
<accession>A0A5M6DEX5</accession>
<dbReference type="Proteomes" id="UP000324479">
    <property type="component" value="Unassembled WGS sequence"/>
</dbReference>
<evidence type="ECO:0000256" key="8">
    <source>
        <dbReference type="RuleBase" id="RU000320"/>
    </source>
</evidence>
<comment type="caution">
    <text evidence="11">The sequence shown here is derived from an EMBL/GenBank/DDBJ whole genome shotgun (WGS) entry which is preliminary data.</text>
</comment>
<organism evidence="11 12">
    <name type="scientific">Roseiconus nitratireducens</name>
    <dbReference type="NCBI Taxonomy" id="2605748"/>
    <lineage>
        <taxon>Bacteria</taxon>
        <taxon>Pseudomonadati</taxon>
        <taxon>Planctomycetota</taxon>
        <taxon>Planctomycetia</taxon>
        <taxon>Pirellulales</taxon>
        <taxon>Pirellulaceae</taxon>
        <taxon>Roseiconus</taxon>
    </lineage>
</organism>
<gene>
    <name evidence="7" type="primary">dabB</name>
    <name evidence="11" type="ORF">FYK55_04235</name>
</gene>
<evidence type="ECO:0000259" key="9">
    <source>
        <dbReference type="Pfam" id="PF00361"/>
    </source>
</evidence>
<evidence type="ECO:0000256" key="3">
    <source>
        <dbReference type="ARBA" id="ARBA00022475"/>
    </source>
</evidence>
<keyword evidence="6 7" id="KW-0472">Membrane</keyword>
<dbReference type="PANTHER" id="PTHR42829">
    <property type="entry name" value="NADH-UBIQUINONE OXIDOREDUCTASE CHAIN 5"/>
    <property type="match status" value="1"/>
</dbReference>
<dbReference type="InterPro" id="IPR046396">
    <property type="entry name" value="Transporter_DabB"/>
</dbReference>
<feature type="transmembrane region" description="Helical" evidence="7">
    <location>
        <begin position="121"/>
        <end position="138"/>
    </location>
</feature>
<feature type="domain" description="NADH:quinone oxidoreductase/Mrp antiporter transmembrane" evidence="9">
    <location>
        <begin position="140"/>
        <end position="363"/>
    </location>
</feature>
<feature type="transmembrane region" description="Helical" evidence="7">
    <location>
        <begin position="435"/>
        <end position="456"/>
    </location>
</feature>
<dbReference type="GO" id="GO:0015990">
    <property type="term" value="P:electron transport coupled proton transport"/>
    <property type="evidence" value="ECO:0007669"/>
    <property type="project" value="TreeGrafter"/>
</dbReference>
<feature type="transmembrane region" description="Helical" evidence="7">
    <location>
        <begin position="380"/>
        <end position="400"/>
    </location>
</feature>
<keyword evidence="2 7" id="KW-0813">Transport</keyword>
<dbReference type="GO" id="GO:0042773">
    <property type="term" value="P:ATP synthesis coupled electron transport"/>
    <property type="evidence" value="ECO:0007669"/>
    <property type="project" value="InterPro"/>
</dbReference>
<evidence type="ECO:0000256" key="1">
    <source>
        <dbReference type="ARBA" id="ARBA00004127"/>
    </source>
</evidence>
<protein>
    <recommendedName>
        <fullName evidence="7">Probable inorganic carbon transporter subunit DabB</fullName>
    </recommendedName>
</protein>
<dbReference type="EMBL" id="VWOX01000002">
    <property type="protein sequence ID" value="KAA5546111.1"/>
    <property type="molecule type" value="Genomic_DNA"/>
</dbReference>
<comment type="similarity">
    <text evidence="7">Belongs to the inorganic carbon transporter (TC 9.A.2) DabB family.</text>
</comment>
<dbReference type="Pfam" id="PF00361">
    <property type="entry name" value="Proton_antipo_M"/>
    <property type="match status" value="1"/>
</dbReference>
<dbReference type="AlphaFoldDB" id="A0A5M6DEX5"/>